<dbReference type="InterPro" id="IPR027417">
    <property type="entry name" value="P-loop_NTPase"/>
</dbReference>
<dbReference type="Proteomes" id="UP000006043">
    <property type="component" value="Unassembled WGS sequence"/>
</dbReference>
<sequence length="166" mass="16787">MTAPDPAPELPPAARSAVDAVLADPAAPVKLLLSGGVGTGKSTVLAEIRGTLREAGRVVLTRAPRSGDAAEAAFVVDDAHLLGDSEIDCLAEQVADPSATVVVACEPLTHRVPLQTLTTALERENPVLRLGPLSPADVGRVLSTALGVPATPETVRSVLAATAGLP</sequence>
<reference evidence="1 2" key="1">
    <citation type="journal article" date="2012" name="J. Bacteriol.">
        <title>Complete Genome Sequence of Mycobacterium fortuitum subsp. fortuitum Type Strain DSM46621.</title>
        <authorList>
            <person name="Ho Y.S."/>
            <person name="Adroub S.A."/>
            <person name="Aleisa F."/>
            <person name="Mahmood H."/>
            <person name="Othoum G."/>
            <person name="Rashid F."/>
            <person name="Zaher M."/>
            <person name="Ali S."/>
            <person name="Bitter W."/>
            <person name="Pain A."/>
            <person name="Abdallah A.M."/>
        </authorList>
    </citation>
    <scope>NUCLEOTIDE SEQUENCE [LARGE SCALE GENOMIC DNA]</scope>
    <source>
        <strain evidence="2">DSM46621</strain>
    </source>
</reference>
<feature type="non-terminal residue" evidence="1">
    <location>
        <position position="166"/>
    </location>
</feature>
<accession>K0UAL6</accession>
<evidence type="ECO:0000313" key="1">
    <source>
        <dbReference type="EMBL" id="EJZ04382.1"/>
    </source>
</evidence>
<dbReference type="HOGENOM" id="CLU_1606200_0_0_11"/>
<dbReference type="SUPFAM" id="SSF52540">
    <property type="entry name" value="P-loop containing nucleoside triphosphate hydrolases"/>
    <property type="match status" value="1"/>
</dbReference>
<evidence type="ECO:0000313" key="2">
    <source>
        <dbReference type="Proteomes" id="UP000006043"/>
    </source>
</evidence>
<protein>
    <submittedName>
        <fullName evidence="1">Transcriptional regulatory protein</fullName>
    </submittedName>
</protein>
<dbReference type="AlphaFoldDB" id="K0UAL6"/>
<organism evidence="1 2">
    <name type="scientific">Mycolicibacterium fortuitum subsp. fortuitum DSM 46621 = ATCC 6841 = JCM 6387</name>
    <dbReference type="NCBI Taxonomy" id="1214102"/>
    <lineage>
        <taxon>Bacteria</taxon>
        <taxon>Bacillati</taxon>
        <taxon>Actinomycetota</taxon>
        <taxon>Actinomycetes</taxon>
        <taxon>Mycobacteriales</taxon>
        <taxon>Mycobacteriaceae</taxon>
        <taxon>Mycolicibacterium</taxon>
    </lineage>
</organism>
<dbReference type="EMBL" id="ALQB01000294">
    <property type="protein sequence ID" value="EJZ04382.1"/>
    <property type="molecule type" value="Genomic_DNA"/>
</dbReference>
<dbReference type="Gene3D" id="3.40.50.300">
    <property type="entry name" value="P-loop containing nucleotide triphosphate hydrolases"/>
    <property type="match status" value="1"/>
</dbReference>
<gene>
    <name evidence="1" type="ORF">MFORT_31194</name>
</gene>
<comment type="caution">
    <text evidence="1">The sequence shown here is derived from an EMBL/GenBank/DDBJ whole genome shotgun (WGS) entry which is preliminary data.</text>
</comment>
<proteinExistence type="predicted"/>
<name>K0UAL6_MYCFO</name>